<accession>A0A7W9GKU0</accession>
<keyword evidence="2" id="KW-1185">Reference proteome</keyword>
<name>A0A7W9GKU0_9ACTN</name>
<evidence type="ECO:0000313" key="1">
    <source>
        <dbReference type="EMBL" id="MBB5785521.1"/>
    </source>
</evidence>
<dbReference type="EMBL" id="JACHMM010000001">
    <property type="protein sequence ID" value="MBB5785521.1"/>
    <property type="molecule type" value="Genomic_DNA"/>
</dbReference>
<comment type="caution">
    <text evidence="1">The sequence shown here is derived from an EMBL/GenBank/DDBJ whole genome shotgun (WGS) entry which is preliminary data.</text>
</comment>
<dbReference type="InterPro" id="IPR041638">
    <property type="entry name" value="BaeRF_family11"/>
</dbReference>
<organism evidence="1 2">
    <name type="scientific">Jiangella mangrovi</name>
    <dbReference type="NCBI Taxonomy" id="1524084"/>
    <lineage>
        <taxon>Bacteria</taxon>
        <taxon>Bacillati</taxon>
        <taxon>Actinomycetota</taxon>
        <taxon>Actinomycetes</taxon>
        <taxon>Jiangellales</taxon>
        <taxon>Jiangellaceae</taxon>
        <taxon>Jiangella</taxon>
    </lineage>
</organism>
<gene>
    <name evidence="1" type="ORF">HD601_000096</name>
</gene>
<reference evidence="1 2" key="1">
    <citation type="submission" date="2020-08" db="EMBL/GenBank/DDBJ databases">
        <title>Sequencing the genomes of 1000 actinobacteria strains.</title>
        <authorList>
            <person name="Klenk H.-P."/>
        </authorList>
    </citation>
    <scope>NUCLEOTIDE SEQUENCE [LARGE SCALE GENOMIC DNA]</scope>
    <source>
        <strain evidence="1 2">DSM 102122</strain>
    </source>
</reference>
<protein>
    <submittedName>
        <fullName evidence="1">Uncharacterized protein</fullName>
    </submittedName>
</protein>
<proteinExistence type="predicted"/>
<dbReference type="Pfam" id="PF18855">
    <property type="entry name" value="baeRF_family11"/>
    <property type="match status" value="1"/>
</dbReference>
<dbReference type="AlphaFoldDB" id="A0A7W9GKU0"/>
<dbReference type="RefSeq" id="WP_221440424.1">
    <property type="nucleotide sequence ID" value="NZ_JACHMM010000001.1"/>
</dbReference>
<dbReference type="Proteomes" id="UP000542813">
    <property type="component" value="Unassembled WGS sequence"/>
</dbReference>
<sequence>MTLHTDIPTRAQLQRLIAARDPVSVSIYVPTSPLTQQAQAGRIEFKNLAAEATRQLEEAGADRAATATVREELDDLVEDDDFWAEQARSLAVFAAPVGLAVFRLPNELTSVVEVGDRFYVKPLLRAVTFPQAAFVLALAVGSVRLVEVTRDGPPFTVDVPGLPKDAASAVGKASITERSPIGRLQGSEGQKTRMGQYARKVDQALRGVLTGLELPLILAGTEPLSSIYRSLNSYPHLVEPGITGSPEGATDAELAEQARTVLDEVYARELADLGDLYEQRFDQGRASADLSTIARAATYGVVDTLVVDIDEKVPGHVDDESGAVTLAADDAVSYGVVDEIARRVLLSSGRVLAVRADEVPGEGPVAAVLRYAF</sequence>
<evidence type="ECO:0000313" key="2">
    <source>
        <dbReference type="Proteomes" id="UP000542813"/>
    </source>
</evidence>